<keyword evidence="2" id="KW-1185">Reference proteome</keyword>
<proteinExistence type="predicted"/>
<evidence type="ECO:0000313" key="1">
    <source>
        <dbReference type="EMBL" id="GGM23190.1"/>
    </source>
</evidence>
<dbReference type="Pfam" id="PF06908">
    <property type="entry name" value="YpsA"/>
    <property type="match status" value="1"/>
</dbReference>
<dbReference type="PANTHER" id="PTHR38440">
    <property type="entry name" value="UPF0398 PROTEIN YPSA"/>
    <property type="match status" value="1"/>
</dbReference>
<comment type="caution">
    <text evidence="1">The sequence shown here is derived from an EMBL/GenBank/DDBJ whole genome shotgun (WGS) entry which is preliminary data.</text>
</comment>
<dbReference type="SUPFAM" id="SSF102405">
    <property type="entry name" value="MCP/YpsA-like"/>
    <property type="match status" value="1"/>
</dbReference>
<gene>
    <name evidence="1" type="ORF">GCM10011351_06260</name>
</gene>
<dbReference type="InterPro" id="IPR010697">
    <property type="entry name" value="YspA"/>
</dbReference>
<dbReference type="RefSeq" id="WP_117152208.1">
    <property type="nucleotide sequence ID" value="NZ_BMLG01000001.1"/>
</dbReference>
<dbReference type="OrthoDB" id="2301957at2"/>
<dbReference type="PANTHER" id="PTHR38440:SF1">
    <property type="entry name" value="UPF0398 PROTEIN SPR0331"/>
    <property type="match status" value="1"/>
</dbReference>
<evidence type="ECO:0000313" key="2">
    <source>
        <dbReference type="Proteomes" id="UP000618460"/>
    </source>
</evidence>
<name>A0A917WRJ2_9BACI</name>
<dbReference type="AlphaFoldDB" id="A0A917WRJ2"/>
<accession>A0A917WRJ2</accession>
<dbReference type="Proteomes" id="UP000618460">
    <property type="component" value="Unassembled WGS sequence"/>
</dbReference>
<sequence length="186" mass="21936">MHKILTVTGYKPFEINIMNPNDPKIKFIKSALRKNLISHIENGLEWVLLSGQMGVELWTCEVISELQETYDIKLGIIPPFDNQDARWPEVYQEAYQQAILEADFFQLLYEDDYKGPYQFKRRDKWLIEKSQACLVLVDEENQGSVKFFLDEAKKHSDYSIYYITPFDLEDAVQEWLENNPEVQNSD</sequence>
<reference evidence="1" key="2">
    <citation type="submission" date="2020-09" db="EMBL/GenBank/DDBJ databases">
        <authorList>
            <person name="Sun Q."/>
            <person name="Zhou Y."/>
        </authorList>
    </citation>
    <scope>NUCLEOTIDE SEQUENCE</scope>
    <source>
        <strain evidence="1">CGMCC 1.6333</strain>
    </source>
</reference>
<dbReference type="EMBL" id="BMLG01000001">
    <property type="protein sequence ID" value="GGM23190.1"/>
    <property type="molecule type" value="Genomic_DNA"/>
</dbReference>
<organism evidence="1 2">
    <name type="scientific">Paraliobacillus quinghaiensis</name>
    <dbReference type="NCBI Taxonomy" id="470815"/>
    <lineage>
        <taxon>Bacteria</taxon>
        <taxon>Bacillati</taxon>
        <taxon>Bacillota</taxon>
        <taxon>Bacilli</taxon>
        <taxon>Bacillales</taxon>
        <taxon>Bacillaceae</taxon>
        <taxon>Paraliobacillus</taxon>
    </lineage>
</organism>
<dbReference type="PIRSF" id="PIRSF021290">
    <property type="entry name" value="DUF1273"/>
    <property type="match status" value="1"/>
</dbReference>
<dbReference type="Gene3D" id="3.40.50.450">
    <property type="match status" value="1"/>
</dbReference>
<dbReference type="NCBIfam" id="NF010181">
    <property type="entry name" value="PRK13660.1"/>
    <property type="match status" value="1"/>
</dbReference>
<protein>
    <submittedName>
        <fullName evidence="1">UPF0398 protein</fullName>
    </submittedName>
</protein>
<reference evidence="1" key="1">
    <citation type="journal article" date="2014" name="Int. J. Syst. Evol. Microbiol.">
        <title>Complete genome sequence of Corynebacterium casei LMG S-19264T (=DSM 44701T), isolated from a smear-ripened cheese.</title>
        <authorList>
            <consortium name="US DOE Joint Genome Institute (JGI-PGF)"/>
            <person name="Walter F."/>
            <person name="Albersmeier A."/>
            <person name="Kalinowski J."/>
            <person name="Ruckert C."/>
        </authorList>
    </citation>
    <scope>NUCLEOTIDE SEQUENCE</scope>
    <source>
        <strain evidence="1">CGMCC 1.6333</strain>
    </source>
</reference>